<dbReference type="InterPro" id="IPR043502">
    <property type="entry name" value="DNA/RNA_pol_sf"/>
</dbReference>
<dbReference type="CDD" id="cd03586">
    <property type="entry name" value="PolY_Pol_IV_kappa"/>
    <property type="match status" value="1"/>
</dbReference>
<dbReference type="InterPro" id="IPR050116">
    <property type="entry name" value="DNA_polymerase-Y"/>
</dbReference>
<proteinExistence type="inferred from homology"/>
<comment type="function">
    <text evidence="7">Poorly processive, error-prone DNA polymerase involved in untargeted mutagenesis. Copies undamaged DNA at stalled replication forks, which arise in vivo from mismatched or misaligned primer ends. These misaligned primers can be extended by PolIV. Exhibits no 3'-5' exonuclease (proofreading) activity. May be involved in translesional synthesis, in conjunction with the beta clamp from PolIII.</text>
</comment>
<dbReference type="HAMAP" id="MF_01113">
    <property type="entry name" value="DNApol_IV"/>
    <property type="match status" value="1"/>
</dbReference>
<dbReference type="GO" id="GO:0003887">
    <property type="term" value="F:DNA-directed DNA polymerase activity"/>
    <property type="evidence" value="ECO:0007669"/>
    <property type="project" value="UniProtKB-EC"/>
</dbReference>
<comment type="catalytic activity">
    <reaction evidence="7">
        <text>DNA(n) + a 2'-deoxyribonucleoside 5'-triphosphate = DNA(n+1) + diphosphate</text>
        <dbReference type="Rhea" id="RHEA:22508"/>
        <dbReference type="Rhea" id="RHEA-COMP:17339"/>
        <dbReference type="Rhea" id="RHEA-COMP:17340"/>
        <dbReference type="ChEBI" id="CHEBI:33019"/>
        <dbReference type="ChEBI" id="CHEBI:61560"/>
        <dbReference type="ChEBI" id="CHEBI:173112"/>
        <dbReference type="EC" id="2.7.7.7"/>
    </reaction>
</comment>
<gene>
    <name evidence="7 9" type="primary">dinB</name>
    <name evidence="9" type="ORF">RI845_13795</name>
</gene>
<protein>
    <recommendedName>
        <fullName evidence="7">DNA polymerase IV</fullName>
        <shortName evidence="7">Pol IV</shortName>
        <ecNumber evidence="7">2.7.7.7</ecNumber>
    </recommendedName>
</protein>
<keyword evidence="2 7" id="KW-0515">Mutator protein</keyword>
<dbReference type="SUPFAM" id="SSF100879">
    <property type="entry name" value="Lesion bypass DNA polymerase (Y-family), little finger domain"/>
    <property type="match status" value="1"/>
</dbReference>
<dbReference type="Proteomes" id="UP001248581">
    <property type="component" value="Chromosome"/>
</dbReference>
<dbReference type="InterPro" id="IPR036775">
    <property type="entry name" value="DNA_pol_Y-fam_lit_finger_sf"/>
</dbReference>
<keyword evidence="5 7" id="KW-0239">DNA-directed DNA polymerase</keyword>
<keyword evidence="7" id="KW-0238">DNA-binding</keyword>
<evidence type="ECO:0000256" key="3">
    <source>
        <dbReference type="ARBA" id="ARBA00022705"/>
    </source>
</evidence>
<dbReference type="InterPro" id="IPR022880">
    <property type="entry name" value="DNApol_IV"/>
</dbReference>
<dbReference type="PANTHER" id="PTHR11076">
    <property type="entry name" value="DNA REPAIR POLYMERASE UMUC / TRANSFERASE FAMILY MEMBER"/>
    <property type="match status" value="1"/>
</dbReference>
<keyword evidence="7" id="KW-0460">Magnesium</keyword>
<keyword evidence="7" id="KW-0479">Metal-binding</keyword>
<dbReference type="EMBL" id="CP134146">
    <property type="protein sequence ID" value="WNC67586.1"/>
    <property type="molecule type" value="Genomic_DNA"/>
</dbReference>
<keyword evidence="10" id="KW-1185">Reference proteome</keyword>
<evidence type="ECO:0000313" key="10">
    <source>
        <dbReference type="Proteomes" id="UP001248581"/>
    </source>
</evidence>
<feature type="active site" evidence="7">
    <location>
        <position position="103"/>
    </location>
</feature>
<evidence type="ECO:0000256" key="7">
    <source>
        <dbReference type="HAMAP-Rule" id="MF_01113"/>
    </source>
</evidence>
<comment type="similarity">
    <text evidence="1 7">Belongs to the DNA polymerase type-Y family.</text>
</comment>
<dbReference type="Gene3D" id="3.40.1170.60">
    <property type="match status" value="1"/>
</dbReference>
<feature type="binding site" evidence="7">
    <location>
        <position position="102"/>
    </location>
    <ligand>
        <name>Mg(2+)</name>
        <dbReference type="ChEBI" id="CHEBI:18420"/>
    </ligand>
</feature>
<keyword evidence="7 9" id="KW-0808">Transferase</keyword>
<dbReference type="PANTHER" id="PTHR11076:SF33">
    <property type="entry name" value="DNA POLYMERASE KAPPA"/>
    <property type="match status" value="1"/>
</dbReference>
<reference evidence="10" key="1">
    <citation type="submission" date="2023-09" db="EMBL/GenBank/DDBJ databases">
        <authorList>
            <person name="Li S."/>
            <person name="Li X."/>
            <person name="Zhang C."/>
            <person name="Zhao Z."/>
        </authorList>
    </citation>
    <scope>NUCLEOTIDE SEQUENCE [LARGE SCALE GENOMIC DNA]</scope>
    <source>
        <strain evidence="10">SQ345</strain>
    </source>
</reference>
<keyword evidence="4 7" id="KW-0227">DNA damage</keyword>
<accession>A0ABY9TFX5</accession>
<dbReference type="PROSITE" id="PS50173">
    <property type="entry name" value="UMUC"/>
    <property type="match status" value="1"/>
</dbReference>
<evidence type="ECO:0000256" key="4">
    <source>
        <dbReference type="ARBA" id="ARBA00022763"/>
    </source>
</evidence>
<name>A0ABY9TFX5_9GAMM</name>
<sequence length="352" mass="38781">MRKIIHIDMDCFFAAVEMRDNPGLANIPIAIAGKGPRSVTATCNYLAREYGVRSAMPVGRALQLCPHLELVPGRMSAYKEASNHIREIFARYTDKIEPLSLDEAYLDVTDCTECNGSATLIAEKIRAEIYQELNLTASAGVAPNKFIAKIASDENKPNGQCVVPPEQVSDFVNMLDLKKIPGVGPKTLEKLNAHGLFTCADVRVTDAAAMEKIMGKFGPVIFKRAFGIDAREVETSRIRKSLAIETTLSEDIEQVNSCLKVVAELLPKFLTRLDKIENLEIVKQGIKIKFADFTQTTVEQSQSSLDIDLFKPLLEEAVSRGNGKKIRLIGLTVGFAPEQAKKLYTPQLSLPL</sequence>
<dbReference type="InterPro" id="IPR017961">
    <property type="entry name" value="DNA_pol_Y-fam_little_finger"/>
</dbReference>
<dbReference type="InterPro" id="IPR043128">
    <property type="entry name" value="Rev_trsase/Diguanyl_cyclase"/>
</dbReference>
<dbReference type="SUPFAM" id="SSF56672">
    <property type="entry name" value="DNA/RNA polymerases"/>
    <property type="match status" value="1"/>
</dbReference>
<evidence type="ECO:0000256" key="1">
    <source>
        <dbReference type="ARBA" id="ARBA00010945"/>
    </source>
</evidence>
<dbReference type="EC" id="2.7.7.7" evidence="7"/>
<evidence type="ECO:0000259" key="8">
    <source>
        <dbReference type="PROSITE" id="PS50173"/>
    </source>
</evidence>
<dbReference type="Pfam" id="PF11799">
    <property type="entry name" value="IMS_C"/>
    <property type="match status" value="1"/>
</dbReference>
<keyword evidence="7 9" id="KW-0548">Nucleotidyltransferase</keyword>
<dbReference type="Pfam" id="PF00817">
    <property type="entry name" value="IMS"/>
    <property type="match status" value="1"/>
</dbReference>
<comment type="subunit">
    <text evidence="7">Monomer.</text>
</comment>
<keyword evidence="7" id="KW-0963">Cytoplasm</keyword>
<feature type="binding site" evidence="7">
    <location>
        <position position="8"/>
    </location>
    <ligand>
        <name>Mg(2+)</name>
        <dbReference type="ChEBI" id="CHEBI:18420"/>
    </ligand>
</feature>
<keyword evidence="3 7" id="KW-0235">DNA replication</keyword>
<evidence type="ECO:0000313" key="9">
    <source>
        <dbReference type="EMBL" id="WNC67586.1"/>
    </source>
</evidence>
<comment type="cofactor">
    <cofactor evidence="7">
        <name>Mg(2+)</name>
        <dbReference type="ChEBI" id="CHEBI:18420"/>
    </cofactor>
    <text evidence="7">Binds 2 magnesium ions per subunit.</text>
</comment>
<dbReference type="InterPro" id="IPR024728">
    <property type="entry name" value="PolY_HhH_motif"/>
</dbReference>
<dbReference type="Gene3D" id="3.30.70.270">
    <property type="match status" value="1"/>
</dbReference>
<comment type="subcellular location">
    <subcellularLocation>
        <location evidence="7">Cytoplasm</location>
    </subcellularLocation>
</comment>
<dbReference type="Gene3D" id="1.10.150.20">
    <property type="entry name" value="5' to 3' exonuclease, C-terminal subdomain"/>
    <property type="match status" value="1"/>
</dbReference>
<dbReference type="NCBIfam" id="NF002677">
    <property type="entry name" value="PRK02406.1"/>
    <property type="match status" value="1"/>
</dbReference>
<evidence type="ECO:0000256" key="6">
    <source>
        <dbReference type="ARBA" id="ARBA00023204"/>
    </source>
</evidence>
<feature type="domain" description="UmuC" evidence="8">
    <location>
        <begin position="4"/>
        <end position="184"/>
    </location>
</feature>
<keyword evidence="6 7" id="KW-0234">DNA repair</keyword>
<evidence type="ECO:0000256" key="5">
    <source>
        <dbReference type="ARBA" id="ARBA00022932"/>
    </source>
</evidence>
<dbReference type="Gene3D" id="3.30.1490.100">
    <property type="entry name" value="DNA polymerase, Y-family, little finger domain"/>
    <property type="match status" value="1"/>
</dbReference>
<evidence type="ECO:0000256" key="2">
    <source>
        <dbReference type="ARBA" id="ARBA00022457"/>
    </source>
</evidence>
<feature type="site" description="Substrate discrimination" evidence="7">
    <location>
        <position position="13"/>
    </location>
</feature>
<dbReference type="RefSeq" id="WP_348386745.1">
    <property type="nucleotide sequence ID" value="NZ_CP134146.1"/>
</dbReference>
<organism evidence="9 10">
    <name type="scientific">Thalassotalea nanhaiensis</name>
    <dbReference type="NCBI Taxonomy" id="3065648"/>
    <lineage>
        <taxon>Bacteria</taxon>
        <taxon>Pseudomonadati</taxon>
        <taxon>Pseudomonadota</taxon>
        <taxon>Gammaproteobacteria</taxon>
        <taxon>Alteromonadales</taxon>
        <taxon>Colwelliaceae</taxon>
        <taxon>Thalassotalea</taxon>
    </lineage>
</organism>
<dbReference type="Pfam" id="PF11798">
    <property type="entry name" value="IMS_HHH"/>
    <property type="match status" value="1"/>
</dbReference>
<dbReference type="InterPro" id="IPR001126">
    <property type="entry name" value="UmuC"/>
</dbReference>